<dbReference type="Ensembl" id="ENSLACT00000001444.1">
    <property type="protein sequence ID" value="ENSLACP00000001432.1"/>
    <property type="gene ID" value="ENSLACG00000001281.1"/>
</dbReference>
<name>H2ZVL1_LATCH</name>
<dbReference type="Gene3D" id="3.30.70.1820">
    <property type="entry name" value="L1 transposable element, RRM domain"/>
    <property type="match status" value="1"/>
</dbReference>
<dbReference type="OMA" id="CTWECIE"/>
<dbReference type="InterPro" id="IPR042566">
    <property type="entry name" value="L1_C"/>
</dbReference>
<dbReference type="PANTHER" id="PTHR11505">
    <property type="entry name" value="L1 TRANSPOSABLE ELEMENT-RELATED"/>
    <property type="match status" value="1"/>
</dbReference>
<evidence type="ECO:0008006" key="3">
    <source>
        <dbReference type="Google" id="ProtNLM"/>
    </source>
</evidence>
<evidence type="ECO:0000313" key="1">
    <source>
        <dbReference type="Ensembl" id="ENSLACP00000001432.1"/>
    </source>
</evidence>
<dbReference type="GeneTree" id="ENSGT00940000160789"/>
<dbReference type="InterPro" id="IPR004244">
    <property type="entry name" value="Transposase_22"/>
</dbReference>
<keyword evidence="2" id="KW-1185">Reference proteome</keyword>
<organism evidence="1 2">
    <name type="scientific">Latimeria chalumnae</name>
    <name type="common">Coelacanth</name>
    <dbReference type="NCBI Taxonomy" id="7897"/>
    <lineage>
        <taxon>Eukaryota</taxon>
        <taxon>Metazoa</taxon>
        <taxon>Chordata</taxon>
        <taxon>Craniata</taxon>
        <taxon>Vertebrata</taxon>
        <taxon>Euteleostomi</taxon>
        <taxon>Coelacanthiformes</taxon>
        <taxon>Coelacanthidae</taxon>
        <taxon>Latimeria</taxon>
    </lineage>
</organism>
<evidence type="ECO:0000313" key="2">
    <source>
        <dbReference type="Proteomes" id="UP000008672"/>
    </source>
</evidence>
<dbReference type="AlphaFoldDB" id="H2ZVL1"/>
<sequence length="256" mass="29931">QPSGDLQADVKSVFELLTKIVVDMTSINFKISNGEHRLDSIDKRFVEVESRVSTLEDHMVTASEKMTDLEKKLYCTWECIEDLENHLRQNNVCILGIPKRAEEGKTMDFLLKLLPKVLELPPDDGLDIKRAHRSLAPRPQSNQRPRPIIIRLLKYEMRELILRRAREMKEIIWEGNKLSFYQDLSKEVQMKRKSFWEVKKKLRDLSFHYTMAYPVILRIHYEGQTKSFPDLEAAKDFIQTSLSKVPKQQEGAESSL</sequence>
<accession>H2ZVL1</accession>
<reference evidence="1" key="2">
    <citation type="submission" date="2025-08" db="UniProtKB">
        <authorList>
            <consortium name="Ensembl"/>
        </authorList>
    </citation>
    <scope>IDENTIFICATION</scope>
</reference>
<dbReference type="EMBL" id="AFYH01257127">
    <property type="status" value="NOT_ANNOTATED_CDS"/>
    <property type="molecule type" value="Genomic_DNA"/>
</dbReference>
<reference evidence="2" key="1">
    <citation type="submission" date="2011-08" db="EMBL/GenBank/DDBJ databases">
        <title>The draft genome of Latimeria chalumnae.</title>
        <authorList>
            <person name="Di Palma F."/>
            <person name="Alfoldi J."/>
            <person name="Johnson J."/>
            <person name="Berlin A."/>
            <person name="Gnerre S."/>
            <person name="Jaffe D."/>
            <person name="MacCallum I."/>
            <person name="Young S."/>
            <person name="Walker B.J."/>
            <person name="Lander E."/>
            <person name="Lindblad-Toh K."/>
        </authorList>
    </citation>
    <scope>NUCLEOTIDE SEQUENCE [LARGE SCALE GENOMIC DNA]</scope>
    <source>
        <strain evidence="2">Wild caught</strain>
    </source>
</reference>
<dbReference type="HOGENOM" id="CLU_062834_2_1_1"/>
<reference evidence="1" key="3">
    <citation type="submission" date="2025-09" db="UniProtKB">
        <authorList>
            <consortium name="Ensembl"/>
        </authorList>
    </citation>
    <scope>IDENTIFICATION</scope>
</reference>
<dbReference type="Proteomes" id="UP000008672">
    <property type="component" value="Unassembled WGS sequence"/>
</dbReference>
<protein>
    <recommendedName>
        <fullName evidence="3">L1 transposable element RRM domain-containing protein</fullName>
    </recommendedName>
</protein>
<dbReference type="Gene3D" id="3.30.250.20">
    <property type="entry name" value="L1 transposable element, C-terminal domain"/>
    <property type="match status" value="1"/>
</dbReference>
<dbReference type="InParanoid" id="H2ZVL1"/>
<proteinExistence type="predicted"/>